<reference evidence="3" key="1">
    <citation type="submission" date="2025-08" db="UniProtKB">
        <authorList>
            <consortium name="RefSeq"/>
        </authorList>
    </citation>
    <scope>IDENTIFICATION</scope>
    <source>
        <tissue evidence="3">Skeletal muscle</tissue>
    </source>
</reference>
<dbReference type="AlphaFoldDB" id="A0A6I9YFU8"/>
<dbReference type="GO" id="GO:0005813">
    <property type="term" value="C:centrosome"/>
    <property type="evidence" value="ECO:0007669"/>
    <property type="project" value="InterPro"/>
</dbReference>
<feature type="compositionally biased region" description="Acidic residues" evidence="1">
    <location>
        <begin position="609"/>
        <end position="618"/>
    </location>
</feature>
<dbReference type="GO" id="GO:0034453">
    <property type="term" value="P:microtubule anchoring"/>
    <property type="evidence" value="ECO:0007669"/>
    <property type="project" value="InterPro"/>
</dbReference>
<accession>A0A6I9YFU8</accession>
<evidence type="ECO:0000313" key="2">
    <source>
        <dbReference type="Proteomes" id="UP000504617"/>
    </source>
</evidence>
<gene>
    <name evidence="3" type="primary">LOC106549905</name>
</gene>
<protein>
    <submittedName>
        <fullName evidence="3">Uncharacterized protein LOC106549905</fullName>
    </submittedName>
</protein>
<dbReference type="GeneID" id="106549905"/>
<feature type="region of interest" description="Disordered" evidence="1">
    <location>
        <begin position="327"/>
        <end position="374"/>
    </location>
</feature>
<feature type="region of interest" description="Disordered" evidence="1">
    <location>
        <begin position="570"/>
        <end position="709"/>
    </location>
</feature>
<evidence type="ECO:0000313" key="3">
    <source>
        <dbReference type="RefSeq" id="XP_013923138.1"/>
    </source>
</evidence>
<dbReference type="InterPro" id="IPR028750">
    <property type="entry name" value="CEP350/CC187"/>
</dbReference>
<feature type="compositionally biased region" description="Basic and acidic residues" evidence="1">
    <location>
        <begin position="386"/>
        <end position="397"/>
    </location>
</feature>
<sequence length="709" mass="76970">MATVNKESWEAFHECFECFIQANDLVEVSFDRKRGFFLTDPSCISKDTSVRHNSPNGSQGTGGPSPTAEKQISILTRLKQEQAEIRHLQNIGRAAHRERKLLLQQQKELLEVQRTTTQLWLQLAGELPHPIPENYNLQGVGLLEKETFEPSSKAGPLLATPSEGTERRSSREAGKKHLAESKDILPPENRAAEGFEKWKEGKETTIQDLYDLSGRRSRDPTLGDGRTADHLSSRGGKEYDHGLTKNSQDDHPGSPLDKDPEDSSSAGFPSALRGFSPYPEKSPSGLEFHKGYAVLVHLSGSSPSDLEDEGLQDTDVSLPEEFLFQEPLPEQLGVSTHHQAPAVPRIVINTEDSPSSSEKKPQGELSGGDLESRDSACALYSQEKIWEDTRGRERLEESDSVILSNHGRVQESPSPVAKKDRVHTPSTAASLNISEELSCTENGGDEMTSGSPVDPGMVFFSTNVPFQSPGAEGKKDPAPSSNEAGEDVEDENPPRFGNQEAIVTLAPVFSLNIGAPEDPEDPLHGPKHSRGHRFPISSGHLPASGDQPGCANRSTDECVSHKPVETSVQLHKTSMGNGVLVEEHRKSSPARNQSINKAEMPTVRLSSLQEEDLMENEGDAMLLPELDDDVVSPVDEMLTYGSSDLPSSSEKDVSSWSTDLPAPPENHGEANSSLLNFPSPPDPVGSSEAEELSSPRDLPAEGVGSSLQA</sequence>
<dbReference type="OrthoDB" id="9049773at2759"/>
<dbReference type="Proteomes" id="UP000504617">
    <property type="component" value="Unplaced"/>
</dbReference>
<organism evidence="2 3">
    <name type="scientific">Thamnophis sirtalis</name>
    <dbReference type="NCBI Taxonomy" id="35019"/>
    <lineage>
        <taxon>Eukaryota</taxon>
        <taxon>Metazoa</taxon>
        <taxon>Chordata</taxon>
        <taxon>Craniata</taxon>
        <taxon>Vertebrata</taxon>
        <taxon>Euteleostomi</taxon>
        <taxon>Lepidosauria</taxon>
        <taxon>Squamata</taxon>
        <taxon>Bifurcata</taxon>
        <taxon>Unidentata</taxon>
        <taxon>Episquamata</taxon>
        <taxon>Toxicofera</taxon>
        <taxon>Serpentes</taxon>
        <taxon>Colubroidea</taxon>
        <taxon>Colubridae</taxon>
        <taxon>Natricinae</taxon>
        <taxon>Thamnophis</taxon>
    </lineage>
</organism>
<dbReference type="PANTHER" id="PTHR13958:SF3">
    <property type="entry name" value="CAP-GLY DOMAIN-CONTAINING PROTEIN-RELATED"/>
    <property type="match status" value="1"/>
</dbReference>
<dbReference type="RefSeq" id="XP_013923138.1">
    <property type="nucleotide sequence ID" value="XM_014067663.1"/>
</dbReference>
<feature type="compositionally biased region" description="Basic and acidic residues" evidence="1">
    <location>
        <begin position="164"/>
        <end position="205"/>
    </location>
</feature>
<feature type="compositionally biased region" description="Polar residues" evidence="1">
    <location>
        <begin position="424"/>
        <end position="441"/>
    </location>
</feature>
<dbReference type="GO" id="GO:0008017">
    <property type="term" value="F:microtubule binding"/>
    <property type="evidence" value="ECO:0007669"/>
    <property type="project" value="InterPro"/>
</dbReference>
<proteinExistence type="predicted"/>
<feature type="region of interest" description="Disordered" evidence="1">
    <location>
        <begin position="47"/>
        <end position="69"/>
    </location>
</feature>
<feature type="compositionally biased region" description="Polar residues" evidence="1">
    <location>
        <begin position="47"/>
        <end position="58"/>
    </location>
</feature>
<feature type="region of interest" description="Disordered" evidence="1">
    <location>
        <begin position="386"/>
        <end position="558"/>
    </location>
</feature>
<dbReference type="PANTHER" id="PTHR13958">
    <property type="entry name" value="CENTROSOME-ASSOCIATED PROTEIN 350"/>
    <property type="match status" value="1"/>
</dbReference>
<feature type="compositionally biased region" description="Basic and acidic residues" evidence="1">
    <location>
        <begin position="213"/>
        <end position="258"/>
    </location>
</feature>
<evidence type="ECO:0000256" key="1">
    <source>
        <dbReference type="SAM" id="MobiDB-lite"/>
    </source>
</evidence>
<keyword evidence="2" id="KW-1185">Reference proteome</keyword>
<dbReference type="KEGG" id="tsr:106549905"/>
<feature type="compositionally biased region" description="Polar residues" evidence="1">
    <location>
        <begin position="640"/>
        <end position="658"/>
    </location>
</feature>
<name>A0A6I9YFU8_9SAUR</name>
<feature type="region of interest" description="Disordered" evidence="1">
    <location>
        <begin position="148"/>
        <end position="286"/>
    </location>
</feature>